<dbReference type="AlphaFoldDB" id="A0A0M9FR16"/>
<dbReference type="Proteomes" id="UP000037923">
    <property type="component" value="Unassembled WGS sequence"/>
</dbReference>
<proteinExistence type="predicted"/>
<evidence type="ECO:0000313" key="3">
    <source>
        <dbReference type="Proteomes" id="UP000037923"/>
    </source>
</evidence>
<evidence type="ECO:0008006" key="4">
    <source>
        <dbReference type="Google" id="ProtNLM"/>
    </source>
</evidence>
<feature type="region of interest" description="Disordered" evidence="1">
    <location>
        <begin position="1"/>
        <end position="22"/>
    </location>
</feature>
<feature type="region of interest" description="Disordered" evidence="1">
    <location>
        <begin position="145"/>
        <end position="166"/>
    </location>
</feature>
<gene>
    <name evidence="2" type="ORF">ABB37_09248</name>
</gene>
<dbReference type="GeneID" id="26909531"/>
<organism evidence="2 3">
    <name type="scientific">Leptomonas pyrrhocoris</name>
    <name type="common">Firebug parasite</name>
    <dbReference type="NCBI Taxonomy" id="157538"/>
    <lineage>
        <taxon>Eukaryota</taxon>
        <taxon>Discoba</taxon>
        <taxon>Euglenozoa</taxon>
        <taxon>Kinetoplastea</taxon>
        <taxon>Metakinetoplastina</taxon>
        <taxon>Trypanosomatida</taxon>
        <taxon>Trypanosomatidae</taxon>
        <taxon>Leishmaniinae</taxon>
        <taxon>Leptomonas</taxon>
    </lineage>
</organism>
<evidence type="ECO:0000256" key="1">
    <source>
        <dbReference type="SAM" id="MobiDB-lite"/>
    </source>
</evidence>
<protein>
    <recommendedName>
        <fullName evidence="4">BCNT-C domain-containing protein</fullName>
    </recommendedName>
</protein>
<name>A0A0M9FR16_LEPPY</name>
<reference evidence="2 3" key="1">
    <citation type="submission" date="2015-07" db="EMBL/GenBank/DDBJ databases">
        <title>High-quality genome of monoxenous trypanosomatid Leptomonas pyrrhocoris.</title>
        <authorList>
            <person name="Flegontov P."/>
            <person name="Butenko A."/>
            <person name="Firsov S."/>
            <person name="Vlcek C."/>
            <person name="Logacheva M.D."/>
            <person name="Field M."/>
            <person name="Filatov D."/>
            <person name="Flegontova O."/>
            <person name="Gerasimov E."/>
            <person name="Jackson A.P."/>
            <person name="Kelly S."/>
            <person name="Opperdoes F."/>
            <person name="O'Reilly A."/>
            <person name="Votypka J."/>
            <person name="Yurchenko V."/>
            <person name="Lukes J."/>
        </authorList>
    </citation>
    <scope>NUCLEOTIDE SEQUENCE [LARGE SCALE GENOMIC DNA]</scope>
    <source>
        <strain evidence="2">H10</strain>
    </source>
</reference>
<dbReference type="OrthoDB" id="261272at2759"/>
<dbReference type="EMBL" id="LGTL01000030">
    <property type="protein sequence ID" value="KPA74233.1"/>
    <property type="molecule type" value="Genomic_DNA"/>
</dbReference>
<comment type="caution">
    <text evidence="2">The sequence shown here is derived from an EMBL/GenBank/DDBJ whole genome shotgun (WGS) entry which is preliminary data.</text>
</comment>
<keyword evidence="3" id="KW-1185">Reference proteome</keyword>
<dbReference type="EMBL" id="LGTL01000030">
    <property type="protein sequence ID" value="KPA74232.1"/>
    <property type="molecule type" value="Genomic_DNA"/>
</dbReference>
<dbReference type="EMBL" id="LGTL01000030">
    <property type="protein sequence ID" value="KPA74234.1"/>
    <property type="molecule type" value="Genomic_DNA"/>
</dbReference>
<dbReference type="RefSeq" id="XP_015652671.1">
    <property type="nucleotide sequence ID" value="XM_015808620.1"/>
</dbReference>
<feature type="compositionally biased region" description="Low complexity" evidence="1">
    <location>
        <begin position="7"/>
        <end position="22"/>
    </location>
</feature>
<evidence type="ECO:0000313" key="2">
    <source>
        <dbReference type="EMBL" id="KPA74233.1"/>
    </source>
</evidence>
<feature type="compositionally biased region" description="Basic and acidic residues" evidence="1">
    <location>
        <begin position="179"/>
        <end position="191"/>
    </location>
</feature>
<dbReference type="VEuPathDB" id="TriTrypDB:LpyrH10_30_0090"/>
<sequence length="301" mass="33301">MSDSDSEASLRSASSRASSVDSVDSASPALSLRYGADVVRDAPVEVITMRLQREQKLRRVLSQRHLGQPEAIADNAFFCTRSALAEEDVVWLYSLTNHNCFEQLLREVTATTSSLAGHLDAVLSNANPLFYFNYGMPIEAARGATEADKAGEDGGNDEGTPFLRESPFMQRWSRERCAIQRKRPVPEELEKSASAPPGTDARSDRAGGARKTAKKSSSASTSSGLVAQSMMAWEAHLTASLTQEGETIENFRQARSKSSYTEKKSFQRQAEWNEFEREVALQQQQRDRAATRALRRGEVDE</sequence>
<feature type="compositionally biased region" description="Low complexity" evidence="1">
    <location>
        <begin position="215"/>
        <end position="224"/>
    </location>
</feature>
<dbReference type="OMA" id="WLYTLTN"/>
<accession>A0A0M9FR16</accession>
<feature type="region of interest" description="Disordered" evidence="1">
    <location>
        <begin position="179"/>
        <end position="224"/>
    </location>
</feature>
<dbReference type="RefSeq" id="XP_015652672.1">
    <property type="nucleotide sequence ID" value="XM_015808621.1"/>
</dbReference>
<dbReference type="RefSeq" id="XP_015652673.1">
    <property type="nucleotide sequence ID" value="XM_015808622.1"/>
</dbReference>